<proteinExistence type="predicted"/>
<reference evidence="1 2" key="1">
    <citation type="submission" date="2019-04" db="EMBL/GenBank/DDBJ databases">
        <title>Streptomyces rhizosphaericola sp. nov., an actinobacterium isolated from the wheat rhizosphere.</title>
        <authorList>
            <person name="Vargas Hoyos H.A."/>
            <person name="Santos S.N."/>
            <person name="Genuario D.B."/>
            <person name="Melo I.S."/>
            <person name="Da Silva L.J."/>
            <person name="Da Silva F.S.P."/>
            <person name="Zucchi T.D."/>
        </authorList>
    </citation>
    <scope>NUCLEOTIDE SEQUENCE [LARGE SCALE GENOMIC DNA]</scope>
    <source>
        <strain evidence="1 2">1AS2c</strain>
    </source>
</reference>
<evidence type="ECO:0008006" key="3">
    <source>
        <dbReference type="Google" id="ProtNLM"/>
    </source>
</evidence>
<organism evidence="1 2">
    <name type="scientific">Streptomyces rhizosphaericola</name>
    <dbReference type="NCBI Taxonomy" id="2564098"/>
    <lineage>
        <taxon>Bacteria</taxon>
        <taxon>Bacillati</taxon>
        <taxon>Actinomycetota</taxon>
        <taxon>Actinomycetes</taxon>
        <taxon>Kitasatosporales</taxon>
        <taxon>Streptomycetaceae</taxon>
        <taxon>Streptomyces</taxon>
    </lineage>
</organism>
<gene>
    <name evidence="1" type="ORF">E5Z02_32790</name>
</gene>
<protein>
    <recommendedName>
        <fullName evidence="3">PqqD family protein</fullName>
    </recommendedName>
</protein>
<dbReference type="EMBL" id="SRZK01000688">
    <property type="protein sequence ID" value="TGY95817.1"/>
    <property type="molecule type" value="Genomic_DNA"/>
</dbReference>
<comment type="caution">
    <text evidence="1">The sequence shown here is derived from an EMBL/GenBank/DDBJ whole genome shotgun (WGS) entry which is preliminary data.</text>
</comment>
<evidence type="ECO:0000313" key="1">
    <source>
        <dbReference type="EMBL" id="TGY95817.1"/>
    </source>
</evidence>
<name>A0ABY2P5B8_9ACTN</name>
<dbReference type="Proteomes" id="UP000306274">
    <property type="component" value="Unassembled WGS sequence"/>
</dbReference>
<evidence type="ECO:0000313" key="2">
    <source>
        <dbReference type="Proteomes" id="UP000306274"/>
    </source>
</evidence>
<accession>A0ABY2P5B8</accession>
<sequence length="140" mass="14311">MTVDQAAPDTRDVSDALDSLGRWRLRPGVSVTVLHNGVHLRGWITSLTLEGGAGLPVLWGRLAEALAAGEERSRAALAELVRAAPAGSPLRAALLTVIDQLLDHDLLVGRAGGETAEGAGPWLGAVAERPGAAEAALAGS</sequence>
<feature type="non-terminal residue" evidence="1">
    <location>
        <position position="140"/>
    </location>
</feature>
<keyword evidence="2" id="KW-1185">Reference proteome</keyword>